<evidence type="ECO:0000313" key="3">
    <source>
        <dbReference type="EMBL" id="ERK51626.1"/>
    </source>
</evidence>
<evidence type="ECO:0000256" key="1">
    <source>
        <dbReference type="SAM" id="MobiDB-lite"/>
    </source>
</evidence>
<sequence>MTTPPVKKPAGPPQPETDKNYNRAINKIRWQIEQVIAHLKTWHSLKPRCRRPTDTITAILGIIFTYTP</sequence>
<comment type="caution">
    <text evidence="3">The sequence shown here is derived from an EMBL/GenBank/DDBJ whole genome shotgun (WGS) entry which is preliminary data.</text>
</comment>
<dbReference type="EMBL" id="ACVN02000273">
    <property type="protein sequence ID" value="ERK51626.1"/>
    <property type="molecule type" value="Genomic_DNA"/>
</dbReference>
<dbReference type="GO" id="GO:0004803">
    <property type="term" value="F:transposase activity"/>
    <property type="evidence" value="ECO:0007669"/>
    <property type="project" value="InterPro"/>
</dbReference>
<dbReference type="InterPro" id="IPR002559">
    <property type="entry name" value="Transposase_11"/>
</dbReference>
<evidence type="ECO:0000313" key="4">
    <source>
        <dbReference type="Proteomes" id="UP000017052"/>
    </source>
</evidence>
<organism evidence="3 4">
    <name type="scientific">Propionibacterium acidifaciens F0233</name>
    <dbReference type="NCBI Taxonomy" id="553198"/>
    <lineage>
        <taxon>Bacteria</taxon>
        <taxon>Bacillati</taxon>
        <taxon>Actinomycetota</taxon>
        <taxon>Actinomycetes</taxon>
        <taxon>Propionibacteriales</taxon>
        <taxon>Propionibacteriaceae</taxon>
        <taxon>Propionibacterium</taxon>
    </lineage>
</organism>
<dbReference type="GO" id="GO:0006313">
    <property type="term" value="P:DNA transposition"/>
    <property type="evidence" value="ECO:0007669"/>
    <property type="project" value="InterPro"/>
</dbReference>
<evidence type="ECO:0000259" key="2">
    <source>
        <dbReference type="Pfam" id="PF01609"/>
    </source>
</evidence>
<dbReference type="AlphaFoldDB" id="U2Q5I2"/>
<feature type="domain" description="Transposase IS4-like" evidence="2">
    <location>
        <begin position="16"/>
        <end position="66"/>
    </location>
</feature>
<proteinExistence type="predicted"/>
<protein>
    <submittedName>
        <fullName evidence="3">Transposase, IS4-like family protein</fullName>
    </submittedName>
</protein>
<dbReference type="Proteomes" id="UP000017052">
    <property type="component" value="Unassembled WGS sequence"/>
</dbReference>
<accession>U2Q5I2</accession>
<gene>
    <name evidence="3" type="ORF">HMPREF0682_1161</name>
</gene>
<feature type="region of interest" description="Disordered" evidence="1">
    <location>
        <begin position="1"/>
        <end position="20"/>
    </location>
</feature>
<dbReference type="Pfam" id="PF01609">
    <property type="entry name" value="DDE_Tnp_1"/>
    <property type="match status" value="1"/>
</dbReference>
<feature type="compositionally biased region" description="Pro residues" evidence="1">
    <location>
        <begin position="1"/>
        <end position="15"/>
    </location>
</feature>
<reference evidence="3" key="1">
    <citation type="submission" date="2013-08" db="EMBL/GenBank/DDBJ databases">
        <authorList>
            <person name="Durkin A.S."/>
            <person name="Haft D.R."/>
            <person name="McCorrison J."/>
            <person name="Torralba M."/>
            <person name="Gillis M."/>
            <person name="Haft D.H."/>
            <person name="Methe B."/>
            <person name="Sutton G."/>
            <person name="Nelson K.E."/>
        </authorList>
    </citation>
    <scope>NUCLEOTIDE SEQUENCE [LARGE SCALE GENOMIC DNA]</scope>
    <source>
        <strain evidence="3">F0233</strain>
    </source>
</reference>
<keyword evidence="4" id="KW-1185">Reference proteome</keyword>
<dbReference type="GO" id="GO:0003677">
    <property type="term" value="F:DNA binding"/>
    <property type="evidence" value="ECO:0007669"/>
    <property type="project" value="InterPro"/>
</dbReference>
<name>U2Q5I2_9ACTN</name>